<evidence type="ECO:0000256" key="6">
    <source>
        <dbReference type="ARBA" id="ARBA00039017"/>
    </source>
</evidence>
<dbReference type="Proteomes" id="UP000428260">
    <property type="component" value="Chromosome"/>
</dbReference>
<evidence type="ECO:0000256" key="4">
    <source>
        <dbReference type="ARBA" id="ARBA00022801"/>
    </source>
</evidence>
<dbReference type="RefSeq" id="WP_158862581.1">
    <property type="nucleotide sequence ID" value="NZ_CP046401.1"/>
</dbReference>
<evidence type="ECO:0000256" key="7">
    <source>
        <dbReference type="ARBA" id="ARBA00043224"/>
    </source>
</evidence>
<dbReference type="InterPro" id="IPR052347">
    <property type="entry name" value="Isochorismatase_Nicotinamidase"/>
</dbReference>
<reference evidence="9 10" key="1">
    <citation type="submission" date="2019-11" db="EMBL/GenBank/DDBJ databases">
        <authorList>
            <person name="Zheng R.K."/>
            <person name="Sun C.M."/>
        </authorList>
    </citation>
    <scope>NUCLEOTIDE SEQUENCE [LARGE SCALE GENOMIC DNA]</scope>
    <source>
        <strain evidence="9 10">WC007</strain>
    </source>
</reference>
<sequence>MDFSNWLFWNVDTQKDFVEPDGKLYVEGAENLKNKWKRLTEFAEKKMIRVVNSADHHFYNSPELDSSPDFIKTFPEHCMAGTEGADYVKETAPEDPVIFDWNKEYLITPEILDLNKYRNFIIRKDAFDVFSGNPWTKKILKMINPDTVVVYGVTTNVCVDYAVKGLNRKVKNIIVIKDAIKELPKIPLPFENWEKKGVKLIPLDDFFKMVN</sequence>
<evidence type="ECO:0000256" key="2">
    <source>
        <dbReference type="ARBA" id="ARBA00022642"/>
    </source>
</evidence>
<feature type="domain" description="Isochorismatase-like" evidence="8">
    <location>
        <begin position="118"/>
        <end position="183"/>
    </location>
</feature>
<dbReference type="PANTHER" id="PTHR11080:SF2">
    <property type="entry name" value="LD05707P"/>
    <property type="match status" value="1"/>
</dbReference>
<dbReference type="GO" id="GO:0046872">
    <property type="term" value="F:metal ion binding"/>
    <property type="evidence" value="ECO:0007669"/>
    <property type="project" value="UniProtKB-KW"/>
</dbReference>
<dbReference type="EC" id="3.5.1.19" evidence="6"/>
<evidence type="ECO:0000313" key="9">
    <source>
        <dbReference type="EMBL" id="QGY42439.1"/>
    </source>
</evidence>
<organism evidence="9 10">
    <name type="scientific">Maribellus comscasis</name>
    <dbReference type="NCBI Taxonomy" id="2681766"/>
    <lineage>
        <taxon>Bacteria</taxon>
        <taxon>Pseudomonadati</taxon>
        <taxon>Bacteroidota</taxon>
        <taxon>Bacteroidia</taxon>
        <taxon>Marinilabiliales</taxon>
        <taxon>Prolixibacteraceae</taxon>
        <taxon>Maribellus</taxon>
    </lineage>
</organism>
<evidence type="ECO:0000256" key="3">
    <source>
        <dbReference type="ARBA" id="ARBA00022723"/>
    </source>
</evidence>
<gene>
    <name evidence="9" type="ORF">GM418_01845</name>
</gene>
<evidence type="ECO:0000313" key="10">
    <source>
        <dbReference type="Proteomes" id="UP000428260"/>
    </source>
</evidence>
<evidence type="ECO:0000256" key="1">
    <source>
        <dbReference type="ARBA" id="ARBA00006336"/>
    </source>
</evidence>
<dbReference type="InterPro" id="IPR000868">
    <property type="entry name" value="Isochorismatase-like_dom"/>
</dbReference>
<dbReference type="Gene3D" id="3.40.50.850">
    <property type="entry name" value="Isochorismatase-like"/>
    <property type="match status" value="1"/>
</dbReference>
<name>A0A6I6JMV4_9BACT</name>
<keyword evidence="4" id="KW-0378">Hydrolase</keyword>
<dbReference type="PANTHER" id="PTHR11080">
    <property type="entry name" value="PYRAZINAMIDASE/NICOTINAMIDASE"/>
    <property type="match status" value="1"/>
</dbReference>
<dbReference type="Pfam" id="PF00857">
    <property type="entry name" value="Isochorismatase"/>
    <property type="match status" value="1"/>
</dbReference>
<accession>A0A6I6JMV4</accession>
<dbReference type="GO" id="GO:0008936">
    <property type="term" value="F:nicotinamidase activity"/>
    <property type="evidence" value="ECO:0007669"/>
    <property type="project" value="UniProtKB-EC"/>
</dbReference>
<keyword evidence="10" id="KW-1185">Reference proteome</keyword>
<dbReference type="EMBL" id="CP046401">
    <property type="protein sequence ID" value="QGY42439.1"/>
    <property type="molecule type" value="Genomic_DNA"/>
</dbReference>
<protein>
    <recommendedName>
        <fullName evidence="6">nicotinamidase</fullName>
        <ecNumber evidence="6">3.5.1.19</ecNumber>
    </recommendedName>
    <alternativeName>
        <fullName evidence="7">Nicotinamide deamidase</fullName>
    </alternativeName>
</protein>
<dbReference type="InterPro" id="IPR036380">
    <property type="entry name" value="Isochorismatase-like_sf"/>
</dbReference>
<evidence type="ECO:0000259" key="8">
    <source>
        <dbReference type="Pfam" id="PF00857"/>
    </source>
</evidence>
<proteinExistence type="inferred from homology"/>
<comment type="similarity">
    <text evidence="1">Belongs to the isochorismatase family.</text>
</comment>
<dbReference type="GO" id="GO:0019363">
    <property type="term" value="P:pyridine nucleotide biosynthetic process"/>
    <property type="evidence" value="ECO:0007669"/>
    <property type="project" value="UniProtKB-KW"/>
</dbReference>
<keyword evidence="2" id="KW-0662">Pyridine nucleotide biosynthesis</keyword>
<dbReference type="AlphaFoldDB" id="A0A6I6JMV4"/>
<evidence type="ECO:0000256" key="5">
    <source>
        <dbReference type="ARBA" id="ARBA00037900"/>
    </source>
</evidence>
<keyword evidence="3" id="KW-0479">Metal-binding</keyword>
<dbReference type="KEGG" id="mcos:GM418_01845"/>
<dbReference type="SUPFAM" id="SSF52499">
    <property type="entry name" value="Isochorismatase-like hydrolases"/>
    <property type="match status" value="1"/>
</dbReference>
<comment type="pathway">
    <text evidence="5">Cofactor biosynthesis; nicotinate biosynthesis; nicotinate from nicotinamide: step 1/1.</text>
</comment>